<gene>
    <name evidence="1" type="ORF">H9808_07840</name>
</gene>
<dbReference type="Gene3D" id="3.40.50.450">
    <property type="match status" value="1"/>
</dbReference>
<dbReference type="NCBIfam" id="TIGR03646">
    <property type="entry name" value="YtoQ_fam"/>
    <property type="match status" value="1"/>
</dbReference>
<evidence type="ECO:0000313" key="1">
    <source>
        <dbReference type="EMBL" id="HIZ71653.1"/>
    </source>
</evidence>
<accession>A0A9D2G1V9</accession>
<evidence type="ECO:0000313" key="2">
    <source>
        <dbReference type="Proteomes" id="UP000824106"/>
    </source>
</evidence>
<reference evidence="1" key="1">
    <citation type="journal article" date="2021" name="PeerJ">
        <title>Extensive microbial diversity within the chicken gut microbiome revealed by metagenomics and culture.</title>
        <authorList>
            <person name="Gilroy R."/>
            <person name="Ravi A."/>
            <person name="Getino M."/>
            <person name="Pursley I."/>
            <person name="Horton D.L."/>
            <person name="Alikhan N.F."/>
            <person name="Baker D."/>
            <person name="Gharbi K."/>
            <person name="Hall N."/>
            <person name="Watson M."/>
            <person name="Adriaenssens E.M."/>
            <person name="Foster-Nyarko E."/>
            <person name="Jarju S."/>
            <person name="Secka A."/>
            <person name="Antonio M."/>
            <person name="Oren A."/>
            <person name="Chaudhuri R.R."/>
            <person name="La Ragione R."/>
            <person name="Hildebrand F."/>
            <person name="Pallen M.J."/>
        </authorList>
    </citation>
    <scope>NUCLEOTIDE SEQUENCE</scope>
    <source>
        <strain evidence="1">CHK169-4300</strain>
    </source>
</reference>
<dbReference type="AlphaFoldDB" id="A0A9D2G1V9"/>
<dbReference type="InterPro" id="IPR019884">
    <property type="entry name" value="YtoQ_family_protein"/>
</dbReference>
<reference evidence="1" key="2">
    <citation type="submission" date="2021-04" db="EMBL/GenBank/DDBJ databases">
        <authorList>
            <person name="Gilroy R."/>
        </authorList>
    </citation>
    <scope>NUCLEOTIDE SEQUENCE</scope>
    <source>
        <strain evidence="1">CHK169-4300</strain>
    </source>
</reference>
<protein>
    <submittedName>
        <fullName evidence="1">YtoQ family protein</fullName>
    </submittedName>
</protein>
<dbReference type="EMBL" id="DXAZ01000126">
    <property type="protein sequence ID" value="HIZ71653.1"/>
    <property type="molecule type" value="Genomic_DNA"/>
</dbReference>
<sequence length="166" mass="18999">MFKKYITMNLSTQMKKGAEEVKLTVYLAGQIHDKWREELMKQTKDKGLSIDFVYPQTEHNLSDDIGEKILGKQPGDYYRDEAASAINNFRTTVLMEKADMVVALFGDQYRQWNTAMDATTAINKGKPLIIIRPKNLIHALKELSNKANVTVETIEQAVEVLEYINQ</sequence>
<organism evidence="1 2">
    <name type="scientific">Candidatus Atopostipes pullistercoris</name>
    <dbReference type="NCBI Taxonomy" id="2838467"/>
    <lineage>
        <taxon>Bacteria</taxon>
        <taxon>Bacillati</taxon>
        <taxon>Bacillota</taxon>
        <taxon>Bacilli</taxon>
        <taxon>Lactobacillales</taxon>
        <taxon>Carnobacteriaceae</taxon>
        <taxon>Atopostipes</taxon>
    </lineage>
</organism>
<name>A0A9D2G1V9_9LACT</name>
<dbReference type="Pfam" id="PF11071">
    <property type="entry name" value="Nuc_deoxyri_tr3"/>
    <property type="match status" value="1"/>
</dbReference>
<proteinExistence type="predicted"/>
<dbReference type="Proteomes" id="UP000824106">
    <property type="component" value="Unassembled WGS sequence"/>
</dbReference>
<comment type="caution">
    <text evidence="1">The sequence shown here is derived from an EMBL/GenBank/DDBJ whole genome shotgun (WGS) entry which is preliminary data.</text>
</comment>